<accession>A0A0D2P2T3</accession>
<dbReference type="EMBL" id="KN817662">
    <property type="protein sequence ID" value="KJA14880.1"/>
    <property type="molecule type" value="Genomic_DNA"/>
</dbReference>
<gene>
    <name evidence="1" type="ORF">HYPSUDRAFT_208343</name>
</gene>
<evidence type="ECO:0000313" key="2">
    <source>
        <dbReference type="Proteomes" id="UP000054270"/>
    </source>
</evidence>
<protein>
    <submittedName>
        <fullName evidence="1">Uncharacterized protein</fullName>
    </submittedName>
</protein>
<proteinExistence type="predicted"/>
<reference evidence="2" key="1">
    <citation type="submission" date="2014-04" db="EMBL/GenBank/DDBJ databases">
        <title>Evolutionary Origins and Diversification of the Mycorrhizal Mutualists.</title>
        <authorList>
            <consortium name="DOE Joint Genome Institute"/>
            <consortium name="Mycorrhizal Genomics Consortium"/>
            <person name="Kohler A."/>
            <person name="Kuo A."/>
            <person name="Nagy L.G."/>
            <person name="Floudas D."/>
            <person name="Copeland A."/>
            <person name="Barry K.W."/>
            <person name="Cichocki N."/>
            <person name="Veneault-Fourrey C."/>
            <person name="LaButti K."/>
            <person name="Lindquist E.A."/>
            <person name="Lipzen A."/>
            <person name="Lundell T."/>
            <person name="Morin E."/>
            <person name="Murat C."/>
            <person name="Riley R."/>
            <person name="Ohm R."/>
            <person name="Sun H."/>
            <person name="Tunlid A."/>
            <person name="Henrissat B."/>
            <person name="Grigoriev I.V."/>
            <person name="Hibbett D.S."/>
            <person name="Martin F."/>
        </authorList>
    </citation>
    <scope>NUCLEOTIDE SEQUENCE [LARGE SCALE GENOMIC DNA]</scope>
    <source>
        <strain evidence="2">FD-334 SS-4</strain>
    </source>
</reference>
<name>A0A0D2P2T3_HYPSF</name>
<organism evidence="1 2">
    <name type="scientific">Hypholoma sublateritium (strain FD-334 SS-4)</name>
    <dbReference type="NCBI Taxonomy" id="945553"/>
    <lineage>
        <taxon>Eukaryota</taxon>
        <taxon>Fungi</taxon>
        <taxon>Dikarya</taxon>
        <taxon>Basidiomycota</taxon>
        <taxon>Agaricomycotina</taxon>
        <taxon>Agaricomycetes</taxon>
        <taxon>Agaricomycetidae</taxon>
        <taxon>Agaricales</taxon>
        <taxon>Agaricineae</taxon>
        <taxon>Strophariaceae</taxon>
        <taxon>Hypholoma</taxon>
    </lineage>
</organism>
<evidence type="ECO:0000313" key="1">
    <source>
        <dbReference type="EMBL" id="KJA14880.1"/>
    </source>
</evidence>
<dbReference type="Proteomes" id="UP000054270">
    <property type="component" value="Unassembled WGS sequence"/>
</dbReference>
<keyword evidence="2" id="KW-1185">Reference proteome</keyword>
<dbReference type="AlphaFoldDB" id="A0A0D2P2T3"/>
<sequence length="157" mass="16569">MLPPALAADATHVVVALVLGTPPHVIASFQTPSPAISPGPNAPIPAHHLYSLRHTGSSLPPPPLDFPCFGCPRSLAFLFAVALYRQPDSAAGTALQIFLQCPCSLPSPPAIPSAPSMRQALPIHHRERAKTFVRLPIHARLQTAVPHALRTCVALGT</sequence>